<evidence type="ECO:0000313" key="1">
    <source>
        <dbReference type="EMBL" id="CAQ83762.1"/>
    </source>
</evidence>
<dbReference type="KEGG" id="pay:PAU_01670"/>
<gene>
    <name evidence="1" type="ordered locus">PAU_01670</name>
</gene>
<dbReference type="EMBL" id="FM162591">
    <property type="protein sequence ID" value="CAQ83762.1"/>
    <property type="molecule type" value="Genomic_DNA"/>
</dbReference>
<reference evidence="1 2" key="1">
    <citation type="journal article" date="2009" name="BMC Genomics">
        <title>Comparative genomics of the emerging human pathogen Photorhabdus asymbiotica with the insect pathogen Photorhabdus luminescens.</title>
        <authorList>
            <person name="Wilkinson P."/>
            <person name="Waterfield N.R."/>
            <person name="Crossman L."/>
            <person name="Corton C."/>
            <person name="Sanchez-Contreras M."/>
            <person name="Vlisidou I."/>
            <person name="Barron A."/>
            <person name="Bignell A."/>
            <person name="Clark L."/>
            <person name="Ormond D."/>
            <person name="Mayho M."/>
            <person name="Bason N."/>
            <person name="Smith F."/>
            <person name="Simmonds M."/>
            <person name="Churcher C."/>
            <person name="Harris D."/>
            <person name="Thompson N.R."/>
            <person name="Quail M."/>
            <person name="Parkhill J."/>
            <person name="ffrench-Constant R.H."/>
        </authorList>
    </citation>
    <scope>NUCLEOTIDE SEQUENCE [LARGE SCALE GENOMIC DNA]</scope>
    <source>
        <strain evidence="2">ATCC 43949 / 3105-77</strain>
    </source>
</reference>
<evidence type="ECO:0000313" key="2">
    <source>
        <dbReference type="Proteomes" id="UP000002747"/>
    </source>
</evidence>
<dbReference type="AlphaFoldDB" id="C7BSR8"/>
<name>C7BSR8_PHOAA</name>
<accession>C7BSR8</accession>
<organism evidence="1 2">
    <name type="scientific">Photorhabdus asymbiotica subsp. asymbiotica (strain ATCC 43949 / 3105-77)</name>
    <name type="common">Xenorhabdus luminescens (strain 2)</name>
    <dbReference type="NCBI Taxonomy" id="553480"/>
    <lineage>
        <taxon>Bacteria</taxon>
        <taxon>Pseudomonadati</taxon>
        <taxon>Pseudomonadota</taxon>
        <taxon>Gammaproteobacteria</taxon>
        <taxon>Enterobacterales</taxon>
        <taxon>Morganellaceae</taxon>
        <taxon>Photorhabdus</taxon>
    </lineage>
</organism>
<protein>
    <submittedName>
        <fullName evidence="1">Uncharacterized protein</fullName>
    </submittedName>
</protein>
<proteinExistence type="predicted"/>
<dbReference type="STRING" id="291112.PAU_01670"/>
<dbReference type="Proteomes" id="UP000002747">
    <property type="component" value="Chromosome"/>
</dbReference>
<sequence length="47" mass="5632">MRLLRSNFIPISTFDFIYVFLINEIGDNLIFVEFINNINAFCHDMLF</sequence>